<evidence type="ECO:0000259" key="5">
    <source>
        <dbReference type="PROSITE" id="PS51495"/>
    </source>
</evidence>
<evidence type="ECO:0000313" key="6">
    <source>
        <dbReference type="EMBL" id="KAH3665384.1"/>
    </source>
</evidence>
<keyword evidence="3 4" id="KW-0653">Protein transport</keyword>
<protein>
    <recommendedName>
        <fullName evidence="4">Vacuolar protein-sorting-associated protein 36</fullName>
    </recommendedName>
    <alternativeName>
        <fullName evidence="4">ESCRT-II complex subunit VPS36</fullName>
    </alternativeName>
</protein>
<feature type="domain" description="GLUE N-terminal" evidence="5">
    <location>
        <begin position="17"/>
        <end position="277"/>
    </location>
</feature>
<dbReference type="GO" id="GO:0043130">
    <property type="term" value="F:ubiquitin binding"/>
    <property type="evidence" value="ECO:0007669"/>
    <property type="project" value="UniProtKB-UniRule"/>
</dbReference>
<sequence length="594" mass="66291">MKEQHPNHTPNKGWVYATVTCGGRPRYIPNERNLHLVNNVGLYVGNAKIDNYQNGRLYLTSFRLIYISNCGDFHDQDHSKSVALDLSLVEDVKYINGFMKSSPKISLTLKRQYKSSDSGRDSPITWTCPICFQPNEFSLNQKDDRCTPVCSKCGVRANMTDIARAISHQGTEESVTPQAKMLGGGNTENSVCVTCLYENINCASCERCGSPIVHTTLSIDDSDSSAHVPNFSIDSRADKGTIGLYRLSFRSGGSKTFFEKLQLAVSQARWLRATGKKRVNVGSTKLSDMPLNAKGDITSRENSSAFPPDHSQVKAGIHGLQESTNLRNIERSAFLSSSLGDLQNLMDKSVELSKVGEEYKRALMFSARRPDEMGQTLRLLSRSKHSIKMLGTLLTTDEVTSVSDDFSQADFLKSLRDSGDTRMLGLYEEELCRQVYDYIMANQMIRKGGELISLLDFYCLYNKKRGFFSISPSEFLAAVKSFEEFNFKLQLLQLPFPHTRDNSSQTPKSEYLNAISSSTMDATAISNSVLNILKVNVPNGCSALDLQGNETLKFNFLFLQSILHSLVHAGAVCFDSRAQGEIFFLNEIISFTWE</sequence>
<dbReference type="GO" id="GO:0043328">
    <property type="term" value="P:protein transport to vacuole involved in ubiquitin-dependent protein catabolic process via the multivesicular body sorting pathway"/>
    <property type="evidence" value="ECO:0007669"/>
    <property type="project" value="UniProtKB-UniRule"/>
</dbReference>
<dbReference type="SUPFAM" id="SSF46785">
    <property type="entry name" value="Winged helix' DNA-binding domain"/>
    <property type="match status" value="1"/>
</dbReference>
<evidence type="ECO:0000256" key="1">
    <source>
        <dbReference type="ARBA" id="ARBA00009697"/>
    </source>
</evidence>
<organism evidence="6 7">
    <name type="scientific">Ogataea philodendri</name>
    <dbReference type="NCBI Taxonomy" id="1378263"/>
    <lineage>
        <taxon>Eukaryota</taxon>
        <taxon>Fungi</taxon>
        <taxon>Dikarya</taxon>
        <taxon>Ascomycota</taxon>
        <taxon>Saccharomycotina</taxon>
        <taxon>Pichiomycetes</taxon>
        <taxon>Pichiales</taxon>
        <taxon>Pichiaceae</taxon>
        <taxon>Ogataea</taxon>
    </lineage>
</organism>
<dbReference type="GO" id="GO:0000814">
    <property type="term" value="C:ESCRT II complex"/>
    <property type="evidence" value="ECO:0007669"/>
    <property type="project" value="UniProtKB-UniRule"/>
</dbReference>
<evidence type="ECO:0000256" key="4">
    <source>
        <dbReference type="RuleBase" id="RU367095"/>
    </source>
</evidence>
<name>A0A9P8P653_9ASCO</name>
<dbReference type="InterPro" id="IPR037855">
    <property type="entry name" value="Vps36"/>
</dbReference>
<dbReference type="OrthoDB" id="271448at2759"/>
<accession>A0A9P8P653</accession>
<dbReference type="Pfam" id="PF04157">
    <property type="entry name" value="EAP30"/>
    <property type="match status" value="1"/>
</dbReference>
<keyword evidence="7" id="KW-1185">Reference proteome</keyword>
<dbReference type="Pfam" id="PF16988">
    <property type="entry name" value="Vps36-NZF-N"/>
    <property type="match status" value="1"/>
</dbReference>
<dbReference type="GO" id="GO:0031902">
    <property type="term" value="C:late endosome membrane"/>
    <property type="evidence" value="ECO:0007669"/>
    <property type="project" value="UniProtKB-UniRule"/>
</dbReference>
<reference evidence="6" key="1">
    <citation type="journal article" date="2021" name="Open Biol.">
        <title>Shared evolutionary footprints suggest mitochondrial oxidative damage underlies multiple complex I losses in fungi.</title>
        <authorList>
            <person name="Schikora-Tamarit M.A."/>
            <person name="Marcet-Houben M."/>
            <person name="Nosek J."/>
            <person name="Gabaldon T."/>
        </authorList>
    </citation>
    <scope>NUCLEOTIDE SEQUENCE</scope>
    <source>
        <strain evidence="6">CBS6075</strain>
    </source>
</reference>
<reference evidence="6" key="2">
    <citation type="submission" date="2021-01" db="EMBL/GenBank/DDBJ databases">
        <authorList>
            <person name="Schikora-Tamarit M.A."/>
        </authorList>
    </citation>
    <scope>NUCLEOTIDE SEQUENCE</scope>
    <source>
        <strain evidence="6">CBS6075</strain>
    </source>
</reference>
<dbReference type="InterPro" id="IPR036443">
    <property type="entry name" value="Znf_RanBP2_sf"/>
</dbReference>
<comment type="subcellular location">
    <subcellularLocation>
        <location evidence="4">Cytoplasm</location>
    </subcellularLocation>
    <subcellularLocation>
        <location evidence="4">Endosome</location>
    </subcellularLocation>
</comment>
<dbReference type="SUPFAM" id="SSF50729">
    <property type="entry name" value="PH domain-like"/>
    <property type="match status" value="1"/>
</dbReference>
<comment type="similarity">
    <text evidence="1 4">Belongs to the VPS36 family.</text>
</comment>
<keyword evidence="4" id="KW-0967">Endosome</keyword>
<dbReference type="PANTHER" id="PTHR13128">
    <property type="entry name" value="VACUOLAR PROTEIN-SORTING-ASSOCIATED PROTEIN 36"/>
    <property type="match status" value="1"/>
</dbReference>
<dbReference type="InterPro" id="IPR036390">
    <property type="entry name" value="WH_DNA-bd_sf"/>
</dbReference>
<evidence type="ECO:0000256" key="3">
    <source>
        <dbReference type="ARBA" id="ARBA00022927"/>
    </source>
</evidence>
<dbReference type="Gene3D" id="1.10.10.10">
    <property type="entry name" value="Winged helix-like DNA-binding domain superfamily/Winged helix DNA-binding domain"/>
    <property type="match status" value="1"/>
</dbReference>
<evidence type="ECO:0000313" key="7">
    <source>
        <dbReference type="Proteomes" id="UP000769157"/>
    </source>
</evidence>
<dbReference type="InterPro" id="IPR036388">
    <property type="entry name" value="WH-like_DNA-bd_sf"/>
</dbReference>
<comment type="caution">
    <text evidence="6">The sequence shown here is derived from an EMBL/GenBank/DDBJ whole genome shotgun (WGS) entry which is preliminary data.</text>
</comment>
<dbReference type="InterPro" id="IPR011993">
    <property type="entry name" value="PH-like_dom_sf"/>
</dbReference>
<dbReference type="PROSITE" id="PS51495">
    <property type="entry name" value="GLUE"/>
    <property type="match status" value="1"/>
</dbReference>
<dbReference type="PANTHER" id="PTHR13128:SF12">
    <property type="entry name" value="VACUOLAR PROTEIN-SORTING-ASSOCIATED PROTEIN 36"/>
    <property type="match status" value="1"/>
</dbReference>
<dbReference type="SUPFAM" id="SSF90209">
    <property type="entry name" value="Ran binding protein zinc finger-like"/>
    <property type="match status" value="1"/>
</dbReference>
<keyword evidence="4" id="KW-0963">Cytoplasm</keyword>
<proteinExistence type="inferred from homology"/>
<keyword evidence="2 4" id="KW-0813">Transport</keyword>
<dbReference type="GO" id="GO:0032266">
    <property type="term" value="F:phosphatidylinositol-3-phosphate binding"/>
    <property type="evidence" value="ECO:0007669"/>
    <property type="project" value="UniProtKB-UniRule"/>
</dbReference>
<dbReference type="InterPro" id="IPR021648">
    <property type="entry name" value="GLUE_dom"/>
</dbReference>
<dbReference type="GeneID" id="70235533"/>
<dbReference type="InterPro" id="IPR040608">
    <property type="entry name" value="Snf8/Vps36"/>
</dbReference>
<dbReference type="EMBL" id="JAEUBE010000295">
    <property type="protein sequence ID" value="KAH3665384.1"/>
    <property type="molecule type" value="Genomic_DNA"/>
</dbReference>
<dbReference type="InterPro" id="IPR031558">
    <property type="entry name" value="Vps36-NZF-N"/>
</dbReference>
<dbReference type="AlphaFoldDB" id="A0A9P8P653"/>
<dbReference type="Proteomes" id="UP000769157">
    <property type="component" value="Unassembled WGS sequence"/>
</dbReference>
<dbReference type="Gene3D" id="2.30.30.380">
    <property type="entry name" value="Zn-finger domain of Sec23/24"/>
    <property type="match status" value="1"/>
</dbReference>
<evidence type="ECO:0000256" key="2">
    <source>
        <dbReference type="ARBA" id="ARBA00022448"/>
    </source>
</evidence>
<dbReference type="RefSeq" id="XP_046060588.1">
    <property type="nucleotide sequence ID" value="XM_046204556.1"/>
</dbReference>
<comment type="function">
    <text evidence="4">Component of the ESCRT-II complex (endosomal sorting complex required for transport II), which is required for multivesicular body (MVB) formation and sorting of endosomal cargo proteins into MVBs.</text>
</comment>
<dbReference type="Pfam" id="PF11605">
    <property type="entry name" value="Vps36_ESCRT-II"/>
    <property type="match status" value="1"/>
</dbReference>
<comment type="subunit">
    <text evidence="4">Component of the endosomal sorting complex required for transport II (ESCRT-II).</text>
</comment>
<gene>
    <name evidence="6" type="ORF">OGAPHI_003568</name>
</gene>
<dbReference type="Gene3D" id="2.30.29.30">
    <property type="entry name" value="Pleckstrin-homology domain (PH domain)/Phosphotyrosine-binding domain (PTB)"/>
    <property type="match status" value="1"/>
</dbReference>